<evidence type="ECO:0000256" key="5">
    <source>
        <dbReference type="ARBA" id="ARBA00023136"/>
    </source>
</evidence>
<comment type="subcellular location">
    <subcellularLocation>
        <location evidence="1">Cell membrane</location>
        <topology evidence="1">Multi-pass membrane protein</topology>
    </subcellularLocation>
</comment>
<reference evidence="9" key="1">
    <citation type="submission" date="2016-05" db="EMBL/GenBank/DDBJ databases">
        <title>Comparative genomics of biotechnologically important yeasts.</title>
        <authorList>
            <consortium name="DOE Joint Genome Institute"/>
            <person name="Riley R."/>
            <person name="Haridas S."/>
            <person name="Wolfe K.H."/>
            <person name="Lopes M.R."/>
            <person name="Hittinger C.T."/>
            <person name="Goker M."/>
            <person name="Salamov A."/>
            <person name="Wisecaver J."/>
            <person name="Long T.M."/>
            <person name="Aerts A.L."/>
            <person name="Barry K."/>
            <person name="Choi C."/>
            <person name="Clum A."/>
            <person name="Coughlan A.Y."/>
            <person name="Deshpande S."/>
            <person name="Douglass A.P."/>
            <person name="Hanson S.J."/>
            <person name="Klenk H.-P."/>
            <person name="Labutti K."/>
            <person name="Lapidus A."/>
            <person name="Lindquist E."/>
            <person name="Lipzen A."/>
            <person name="Meier-Kolthoff J.P."/>
            <person name="Ohm R.A."/>
            <person name="Otillar R.P."/>
            <person name="Pangilinan J."/>
            <person name="Peng Y."/>
            <person name="Rokas A."/>
            <person name="Rosa C.A."/>
            <person name="Scheuner C."/>
            <person name="Sibirny A.A."/>
            <person name="Slot J.C."/>
            <person name="Stielow J.B."/>
            <person name="Sun H."/>
            <person name="Kurtzman C.P."/>
            <person name="Blackwell M."/>
            <person name="Grigoriev I.V."/>
            <person name="Jeffries T.W."/>
        </authorList>
    </citation>
    <scope>NUCLEOTIDE SEQUENCE [LARGE SCALE GENOMIC DNA]</scope>
    <source>
        <strain evidence="9">NRRL Y-12698</strain>
    </source>
</reference>
<dbReference type="RefSeq" id="XP_018985911.1">
    <property type="nucleotide sequence ID" value="XM_019132600.1"/>
</dbReference>
<gene>
    <name evidence="8" type="ORF">BABINDRAFT_7299</name>
</gene>
<dbReference type="OrthoDB" id="199599at2759"/>
<keyword evidence="4 6" id="KW-1133">Transmembrane helix</keyword>
<dbReference type="GO" id="GO:0005886">
    <property type="term" value="C:plasma membrane"/>
    <property type="evidence" value="ECO:0007669"/>
    <property type="project" value="UniProtKB-SubCell"/>
</dbReference>
<proteinExistence type="predicted"/>
<evidence type="ECO:0000256" key="6">
    <source>
        <dbReference type="SAM" id="Phobius"/>
    </source>
</evidence>
<feature type="domain" description="DUF202" evidence="7">
    <location>
        <begin position="30"/>
        <end position="106"/>
    </location>
</feature>
<dbReference type="PANTHER" id="PTHR34187:SF2">
    <property type="entry name" value="DUF202 DOMAIN-CONTAINING PROTEIN"/>
    <property type="match status" value="1"/>
</dbReference>
<evidence type="ECO:0000259" key="7">
    <source>
        <dbReference type="Pfam" id="PF02656"/>
    </source>
</evidence>
<evidence type="ECO:0000256" key="3">
    <source>
        <dbReference type="ARBA" id="ARBA00022692"/>
    </source>
</evidence>
<accession>A0A1E3QSA3</accession>
<protein>
    <recommendedName>
        <fullName evidence="7">DUF202 domain-containing protein</fullName>
    </recommendedName>
</protein>
<keyword evidence="3 6" id="KW-0812">Transmembrane</keyword>
<evidence type="ECO:0000256" key="4">
    <source>
        <dbReference type="ARBA" id="ARBA00022989"/>
    </source>
</evidence>
<keyword evidence="2" id="KW-1003">Cell membrane</keyword>
<dbReference type="Pfam" id="PF02656">
    <property type="entry name" value="DUF202"/>
    <property type="match status" value="1"/>
</dbReference>
<feature type="transmembrane region" description="Helical" evidence="6">
    <location>
        <begin position="82"/>
        <end position="102"/>
    </location>
</feature>
<organism evidence="8 9">
    <name type="scientific">Babjeviella inositovora NRRL Y-12698</name>
    <dbReference type="NCBI Taxonomy" id="984486"/>
    <lineage>
        <taxon>Eukaryota</taxon>
        <taxon>Fungi</taxon>
        <taxon>Dikarya</taxon>
        <taxon>Ascomycota</taxon>
        <taxon>Saccharomycotina</taxon>
        <taxon>Pichiomycetes</taxon>
        <taxon>Serinales incertae sedis</taxon>
        <taxon>Babjeviella</taxon>
    </lineage>
</organism>
<dbReference type="Proteomes" id="UP000094336">
    <property type="component" value="Unassembled WGS sequence"/>
</dbReference>
<dbReference type="PANTHER" id="PTHR34187">
    <property type="entry name" value="FGR18P"/>
    <property type="match status" value="1"/>
</dbReference>
<dbReference type="GeneID" id="30150453"/>
<dbReference type="AlphaFoldDB" id="A0A1E3QSA3"/>
<evidence type="ECO:0000313" key="9">
    <source>
        <dbReference type="Proteomes" id="UP000094336"/>
    </source>
</evidence>
<evidence type="ECO:0000256" key="1">
    <source>
        <dbReference type="ARBA" id="ARBA00004651"/>
    </source>
</evidence>
<keyword evidence="9" id="KW-1185">Reference proteome</keyword>
<name>A0A1E3QSA3_9ASCO</name>
<sequence length="146" mass="15960">MSSPITDERTSLLYRLNPSLIMENTTSQPRDGLQAERTTLTFTRFSATLAFTSVAMVLNYRLESSSLPEDDGFHRSKFTLPVGILLITLALSSLVVSGFNYVKTIRHYASGKIKTVSSLPTILLVSCIVVVLLGINIGLIIDGYSS</sequence>
<dbReference type="InterPro" id="IPR052053">
    <property type="entry name" value="IM_YidH-like"/>
</dbReference>
<evidence type="ECO:0000256" key="2">
    <source>
        <dbReference type="ARBA" id="ARBA00022475"/>
    </source>
</evidence>
<dbReference type="InterPro" id="IPR003807">
    <property type="entry name" value="DUF202"/>
</dbReference>
<feature type="transmembrane region" description="Helical" evidence="6">
    <location>
        <begin position="122"/>
        <end position="141"/>
    </location>
</feature>
<evidence type="ECO:0000313" key="8">
    <source>
        <dbReference type="EMBL" id="ODQ80583.1"/>
    </source>
</evidence>
<dbReference type="EMBL" id="KV454429">
    <property type="protein sequence ID" value="ODQ80583.1"/>
    <property type="molecule type" value="Genomic_DNA"/>
</dbReference>
<keyword evidence="5 6" id="KW-0472">Membrane</keyword>
<feature type="transmembrane region" description="Helical" evidence="6">
    <location>
        <begin position="42"/>
        <end position="62"/>
    </location>
</feature>